<dbReference type="RefSeq" id="WP_249700065.1">
    <property type="nucleotide sequence ID" value="NZ_JAMFLX010000016.1"/>
</dbReference>
<name>A0ABT0PJY6_9GAMM</name>
<evidence type="ECO:0000259" key="1">
    <source>
        <dbReference type="Pfam" id="PF01909"/>
    </source>
</evidence>
<proteinExistence type="predicted"/>
<organism evidence="2 3">
    <name type="scientific">Parendozoicomonas callyspongiae</name>
    <dbReference type="NCBI Taxonomy" id="2942213"/>
    <lineage>
        <taxon>Bacteria</taxon>
        <taxon>Pseudomonadati</taxon>
        <taxon>Pseudomonadota</taxon>
        <taxon>Gammaproteobacteria</taxon>
        <taxon>Oceanospirillales</taxon>
        <taxon>Endozoicomonadaceae</taxon>
        <taxon>Parendozoicomonas</taxon>
    </lineage>
</organism>
<dbReference type="Pfam" id="PF01909">
    <property type="entry name" value="NTP_transf_2"/>
    <property type="match status" value="1"/>
</dbReference>
<accession>A0ABT0PJY6</accession>
<dbReference type="CDD" id="cd05403">
    <property type="entry name" value="NT_KNTase_like"/>
    <property type="match status" value="1"/>
</dbReference>
<dbReference type="InterPro" id="IPR002934">
    <property type="entry name" value="Polymerase_NTP_transf_dom"/>
</dbReference>
<evidence type="ECO:0000313" key="2">
    <source>
        <dbReference type="EMBL" id="MCL6270778.1"/>
    </source>
</evidence>
<sequence length="110" mass="12593">MIDLRDKDREEICRIAVQVFAPGTEIWAYGSRVKGTNHDTSDLDLVVHFPSGQSKDQDLSQLSAFLERLRDSNIPIVVQALAWHCIPDSFRDTIKACYQVLWAARGEKYR</sequence>
<protein>
    <submittedName>
        <fullName evidence="2">Nucleotidyltransferase domain-containing protein</fullName>
    </submittedName>
</protein>
<reference evidence="2 3" key="1">
    <citation type="submission" date="2022-05" db="EMBL/GenBank/DDBJ databases">
        <authorList>
            <person name="Park J.-S."/>
        </authorList>
    </citation>
    <scope>NUCLEOTIDE SEQUENCE [LARGE SCALE GENOMIC DNA]</scope>
    <source>
        <strain evidence="2 3">2012CJ34-2</strain>
    </source>
</reference>
<evidence type="ECO:0000313" key="3">
    <source>
        <dbReference type="Proteomes" id="UP001203338"/>
    </source>
</evidence>
<dbReference type="Proteomes" id="UP001203338">
    <property type="component" value="Unassembled WGS sequence"/>
</dbReference>
<keyword evidence="3" id="KW-1185">Reference proteome</keyword>
<dbReference type="SUPFAM" id="SSF81301">
    <property type="entry name" value="Nucleotidyltransferase"/>
    <property type="match status" value="1"/>
</dbReference>
<comment type="caution">
    <text evidence="2">The sequence shown here is derived from an EMBL/GenBank/DDBJ whole genome shotgun (WGS) entry which is preliminary data.</text>
</comment>
<gene>
    <name evidence="2" type="ORF">M3P05_12670</name>
</gene>
<dbReference type="Gene3D" id="3.30.460.10">
    <property type="entry name" value="Beta Polymerase, domain 2"/>
    <property type="match status" value="1"/>
</dbReference>
<dbReference type="EMBL" id="JAMFLX010000016">
    <property type="protein sequence ID" value="MCL6270778.1"/>
    <property type="molecule type" value="Genomic_DNA"/>
</dbReference>
<feature type="domain" description="Polymerase nucleotidyl transferase" evidence="1">
    <location>
        <begin position="22"/>
        <end position="83"/>
    </location>
</feature>
<dbReference type="InterPro" id="IPR043519">
    <property type="entry name" value="NT_sf"/>
</dbReference>